<evidence type="ECO:0000313" key="1">
    <source>
        <dbReference type="EMBL" id="MFK69770.1"/>
    </source>
</evidence>
<gene>
    <name evidence="1" type="ORF">EEN95_10780</name>
</gene>
<comment type="caution">
    <text evidence="1">The sequence shown here is derived from an EMBL/GenBank/DDBJ whole genome shotgun (WGS) entry which is preliminary data.</text>
</comment>
<name>A0A3J6UWK6_SALER</name>
<dbReference type="AlphaFoldDB" id="A0A3J6UWK6"/>
<accession>A0A3J6UWK6</accession>
<reference evidence="1" key="1">
    <citation type="submission" date="2018-11" db="EMBL/GenBank/DDBJ databases">
        <authorList>
            <consortium name="PulseNet: The National Subtyping Network for Foodborne Disease Surveillance"/>
            <person name="Tarr C.L."/>
            <person name="Trees E."/>
            <person name="Katz L.S."/>
            <person name="Carleton-Romer H.A."/>
            <person name="Stroika S."/>
            <person name="Kucerova Z."/>
            <person name="Roache K.F."/>
            <person name="Sabol A.L."/>
            <person name="Besser J."/>
            <person name="Gerner-Smidt P."/>
        </authorList>
    </citation>
    <scope>NUCLEOTIDE SEQUENCE [LARGE SCALE GENOMIC DNA]</scope>
    <source>
        <strain evidence="1">PNUSAS057377</strain>
    </source>
</reference>
<sequence length="65" mass="7603">MKSAVLDCRFYSYYYQHINLTPFTIMSSISVLTSKYKLNICHIFICLGNKIIQNRTSSNISQGFW</sequence>
<organism evidence="1">
    <name type="scientific">Salmonella enterica</name>
    <name type="common">Salmonella choleraesuis</name>
    <dbReference type="NCBI Taxonomy" id="28901"/>
    <lineage>
        <taxon>Bacteria</taxon>
        <taxon>Pseudomonadati</taxon>
        <taxon>Pseudomonadota</taxon>
        <taxon>Gammaproteobacteria</taxon>
        <taxon>Enterobacterales</taxon>
        <taxon>Enterobacteriaceae</taxon>
        <taxon>Salmonella</taxon>
    </lineage>
</organism>
<dbReference type="Proteomes" id="UP000885320">
    <property type="component" value="Unassembled WGS sequence"/>
</dbReference>
<proteinExistence type="predicted"/>
<protein>
    <submittedName>
        <fullName evidence="1">Uncharacterized protein</fullName>
    </submittedName>
</protein>
<dbReference type="EMBL" id="RMUA01000013">
    <property type="protein sequence ID" value="MFK69770.1"/>
    <property type="molecule type" value="Genomic_DNA"/>
</dbReference>